<reference evidence="2" key="2">
    <citation type="journal article" date="2024" name="Environ. Microbiol.">
        <title>Genome analysis and description of Tunturibacter gen. nov. expands the diversity of Terriglobia in tundra soils.</title>
        <authorList>
            <person name="Messyasz A."/>
            <person name="Mannisto M.K."/>
            <person name="Kerkhof L.J."/>
            <person name="Haggblom M.M."/>
        </authorList>
    </citation>
    <scope>NUCLEOTIDE SEQUENCE</scope>
    <source>
        <strain evidence="2">X5P6</strain>
    </source>
</reference>
<evidence type="ECO:0000313" key="2">
    <source>
        <dbReference type="EMBL" id="XCB35216.1"/>
    </source>
</evidence>
<dbReference type="EMBL" id="CP132942">
    <property type="protein sequence ID" value="XCB35216.1"/>
    <property type="molecule type" value="Genomic_DNA"/>
</dbReference>
<dbReference type="AlphaFoldDB" id="A0AAU7ZW07"/>
<dbReference type="KEGG" id="tpsc:RBB77_10065"/>
<organism evidence="2">
    <name type="scientific">Tunturiibacter psychrotolerans</name>
    <dbReference type="NCBI Taxonomy" id="3069686"/>
    <lineage>
        <taxon>Bacteria</taxon>
        <taxon>Pseudomonadati</taxon>
        <taxon>Acidobacteriota</taxon>
        <taxon>Terriglobia</taxon>
        <taxon>Terriglobales</taxon>
        <taxon>Acidobacteriaceae</taxon>
        <taxon>Tunturiibacter</taxon>
    </lineage>
</organism>
<evidence type="ECO:0008006" key="3">
    <source>
        <dbReference type="Google" id="ProtNLM"/>
    </source>
</evidence>
<proteinExistence type="predicted"/>
<accession>A0AAU7ZW07</accession>
<feature type="signal peptide" evidence="1">
    <location>
        <begin position="1"/>
        <end position="20"/>
    </location>
</feature>
<dbReference type="RefSeq" id="WP_353067052.1">
    <property type="nucleotide sequence ID" value="NZ_CP132942.1"/>
</dbReference>
<name>A0AAU7ZW07_9BACT</name>
<feature type="chain" id="PRO_5043437089" description="DUF1579 domain-containing protein" evidence="1">
    <location>
        <begin position="21"/>
        <end position="188"/>
    </location>
</feature>
<sequence>MNVRQVIVFLLCSIGMRALSQTPSVIPSPKLDVYANFVGDWVGTVKKSDHGVMVTTSVELSVAESPKKNSMRFDYTYEKKDENHYRDISRIMTLDPKTSKVTSQYKGDNKEASEAVGLAEFAETGYGSFVVSRKERSDAYPFYRCTFSLTPNTFSYQPEVSSDGKTFMPTSVYTFTRKTSNATNPSPN</sequence>
<gene>
    <name evidence="2" type="ORF">RBB77_10065</name>
</gene>
<keyword evidence="1" id="KW-0732">Signal</keyword>
<reference evidence="2" key="1">
    <citation type="submission" date="2023-08" db="EMBL/GenBank/DDBJ databases">
        <authorList>
            <person name="Messyasz A."/>
            <person name="Mannisto M.K."/>
            <person name="Kerkhof L.J."/>
            <person name="Haggblom M."/>
        </authorList>
    </citation>
    <scope>NUCLEOTIDE SEQUENCE</scope>
    <source>
        <strain evidence="2">X5P6</strain>
    </source>
</reference>
<protein>
    <recommendedName>
        <fullName evidence="3">DUF1579 domain-containing protein</fullName>
    </recommendedName>
</protein>
<evidence type="ECO:0000256" key="1">
    <source>
        <dbReference type="SAM" id="SignalP"/>
    </source>
</evidence>